<dbReference type="AlphaFoldDB" id="A0A368LJ19"/>
<dbReference type="OrthoDB" id="9814303at2"/>
<keyword evidence="5 8" id="KW-0812">Transmembrane</keyword>
<dbReference type="Proteomes" id="UP000252479">
    <property type="component" value="Unassembled WGS sequence"/>
</dbReference>
<dbReference type="GeneID" id="303190180"/>
<evidence type="ECO:0000313" key="11">
    <source>
        <dbReference type="Proteomes" id="UP000252479"/>
    </source>
</evidence>
<comment type="caution">
    <text evidence="8">Lacks conserved residue(s) required for the propagation of feature annotation.</text>
</comment>
<dbReference type="GO" id="GO:1990961">
    <property type="term" value="P:xenobiotic detoxification by transmembrane export across the plasma membrane"/>
    <property type="evidence" value="ECO:0007669"/>
    <property type="project" value="InterPro"/>
</dbReference>
<keyword evidence="11" id="KW-1185">Reference proteome</keyword>
<dbReference type="NCBIfam" id="TIGR00710">
    <property type="entry name" value="efflux_Bcr_CflA"/>
    <property type="match status" value="1"/>
</dbReference>
<sequence>MISRIPPLWLAVVLMMFPQIVETIYSPALTDIAHQFNVSNAEASQTLSIYFLAFAIGVVFWGRLSDLIGRRPAMIAGLITYGLGALLALATSQFEVLLFARVMSAFGAAVGSVITQTMLRDCYDGSELAKVFSVMGIALSISPVIGLVSGGLLAEYFGYVGVFSSLMLLAMVLSLIAVWFLPETRPATTAKVSMWLLFQRMSKDSKLWLNALLVATFNSMLFGYYSLAPFLFSNIGMTTKDFGYSGVALAVATFIGSTMNKYFLNKGWSPLSLVKLAVSIALTCGVGVWFTQSSLWFLLPMMGVVISFGIAIPNILSQALVTYKEVSGSAGALFGLAYYLLLSLGLGIAGVIQSLGLALFIFGIVATICIALLALKDGTKS</sequence>
<dbReference type="InterPro" id="IPR020846">
    <property type="entry name" value="MFS_dom"/>
</dbReference>
<dbReference type="RefSeq" id="WP_086960034.1">
    <property type="nucleotide sequence ID" value="NZ_AP018681.1"/>
</dbReference>
<feature type="domain" description="Major facilitator superfamily (MFS) profile" evidence="9">
    <location>
        <begin position="1"/>
        <end position="381"/>
    </location>
</feature>
<dbReference type="EMBL" id="QPGL01000002">
    <property type="protein sequence ID" value="RCS70671.1"/>
    <property type="molecule type" value="Genomic_DNA"/>
</dbReference>
<feature type="transmembrane region" description="Helical" evidence="8">
    <location>
        <begin position="156"/>
        <end position="181"/>
    </location>
</feature>
<protein>
    <recommendedName>
        <fullName evidence="8">Bcr/CflA family efflux transporter</fullName>
    </recommendedName>
</protein>
<proteinExistence type="inferred from homology"/>
<comment type="similarity">
    <text evidence="2 8">Belongs to the major facilitator superfamily. Bcr/CmlA family.</text>
</comment>
<dbReference type="CDD" id="cd17320">
    <property type="entry name" value="MFS_MdfA_MDR_like"/>
    <property type="match status" value="1"/>
</dbReference>
<evidence type="ECO:0000256" key="7">
    <source>
        <dbReference type="ARBA" id="ARBA00023136"/>
    </source>
</evidence>
<evidence type="ECO:0000313" key="10">
    <source>
        <dbReference type="EMBL" id="RCS70671.1"/>
    </source>
</evidence>
<keyword evidence="3 8" id="KW-0813">Transport</keyword>
<dbReference type="PROSITE" id="PS50850">
    <property type="entry name" value="MFS"/>
    <property type="match status" value="1"/>
</dbReference>
<dbReference type="InterPro" id="IPR011701">
    <property type="entry name" value="MFS"/>
</dbReference>
<feature type="transmembrane region" description="Helical" evidence="8">
    <location>
        <begin position="296"/>
        <end position="316"/>
    </location>
</feature>
<comment type="subcellular location">
    <subcellularLocation>
        <location evidence="8">Cell inner membrane</location>
        <topology evidence="8">Multi-pass membrane protein</topology>
    </subcellularLocation>
    <subcellularLocation>
        <location evidence="1">Cell membrane</location>
        <topology evidence="1">Multi-pass membrane protein</topology>
    </subcellularLocation>
</comment>
<feature type="transmembrane region" description="Helical" evidence="8">
    <location>
        <begin position="207"/>
        <end position="227"/>
    </location>
</feature>
<dbReference type="GO" id="GO:0005886">
    <property type="term" value="C:plasma membrane"/>
    <property type="evidence" value="ECO:0007669"/>
    <property type="project" value="UniProtKB-SubCell"/>
</dbReference>
<keyword evidence="4" id="KW-1003">Cell membrane</keyword>
<dbReference type="InterPro" id="IPR036259">
    <property type="entry name" value="MFS_trans_sf"/>
</dbReference>
<evidence type="ECO:0000256" key="2">
    <source>
        <dbReference type="ARBA" id="ARBA00006236"/>
    </source>
</evidence>
<comment type="caution">
    <text evidence="10">The sequence shown here is derived from an EMBL/GenBank/DDBJ whole genome shotgun (WGS) entry which is preliminary data.</text>
</comment>
<evidence type="ECO:0000256" key="1">
    <source>
        <dbReference type="ARBA" id="ARBA00004651"/>
    </source>
</evidence>
<feature type="transmembrane region" description="Helical" evidence="8">
    <location>
        <begin position="73"/>
        <end position="92"/>
    </location>
</feature>
<dbReference type="PANTHER" id="PTHR43124:SF3">
    <property type="entry name" value="CHLORAMPHENICOL EFFLUX PUMP RV0191"/>
    <property type="match status" value="1"/>
</dbReference>
<feature type="transmembrane region" description="Helical" evidence="8">
    <location>
        <begin position="98"/>
        <end position="119"/>
    </location>
</feature>
<dbReference type="Pfam" id="PF07690">
    <property type="entry name" value="MFS_1"/>
    <property type="match status" value="1"/>
</dbReference>
<feature type="transmembrane region" description="Helical" evidence="8">
    <location>
        <begin position="355"/>
        <end position="375"/>
    </location>
</feature>
<dbReference type="Gene3D" id="1.20.1720.10">
    <property type="entry name" value="Multidrug resistance protein D"/>
    <property type="match status" value="1"/>
</dbReference>
<feature type="transmembrane region" description="Helical" evidence="8">
    <location>
        <begin position="271"/>
        <end position="290"/>
    </location>
</feature>
<feature type="transmembrane region" description="Helical" evidence="8">
    <location>
        <begin position="131"/>
        <end position="150"/>
    </location>
</feature>
<evidence type="ECO:0000256" key="5">
    <source>
        <dbReference type="ARBA" id="ARBA00022692"/>
    </source>
</evidence>
<reference evidence="10 11" key="1">
    <citation type="journal article" date="2017" name="Elife">
        <title>Extensive horizontal gene transfer in cheese-associated bacteria.</title>
        <authorList>
            <person name="Bonham K.S."/>
            <person name="Wolfe B.E."/>
            <person name="Dutton R.J."/>
        </authorList>
    </citation>
    <scope>NUCLEOTIDE SEQUENCE [LARGE SCALE GENOMIC DNA]</scope>
    <source>
        <strain evidence="10 11">JB196</strain>
    </source>
</reference>
<dbReference type="SUPFAM" id="SSF103473">
    <property type="entry name" value="MFS general substrate transporter"/>
    <property type="match status" value="1"/>
</dbReference>
<feature type="transmembrane region" description="Helical" evidence="8">
    <location>
        <begin position="242"/>
        <end position="259"/>
    </location>
</feature>
<accession>A0A368LJ19</accession>
<name>A0A368LJ19_9VIBR</name>
<feature type="transmembrane region" description="Helical" evidence="8">
    <location>
        <begin position="328"/>
        <end position="349"/>
    </location>
</feature>
<dbReference type="GO" id="GO:0042910">
    <property type="term" value="F:xenobiotic transmembrane transporter activity"/>
    <property type="evidence" value="ECO:0007669"/>
    <property type="project" value="InterPro"/>
</dbReference>
<dbReference type="InterPro" id="IPR004812">
    <property type="entry name" value="Efflux_drug-R_Bcr/CmlA"/>
</dbReference>
<evidence type="ECO:0000256" key="4">
    <source>
        <dbReference type="ARBA" id="ARBA00022475"/>
    </source>
</evidence>
<keyword evidence="6 8" id="KW-1133">Transmembrane helix</keyword>
<dbReference type="PANTHER" id="PTHR43124">
    <property type="entry name" value="PURINE EFFLUX PUMP PBUE"/>
    <property type="match status" value="1"/>
</dbReference>
<gene>
    <name evidence="10" type="ORF">CIK83_14740</name>
</gene>
<feature type="transmembrane region" description="Helical" evidence="8">
    <location>
        <begin position="47"/>
        <end position="64"/>
    </location>
</feature>
<evidence type="ECO:0000256" key="8">
    <source>
        <dbReference type="RuleBase" id="RU365088"/>
    </source>
</evidence>
<dbReference type="InterPro" id="IPR050189">
    <property type="entry name" value="MFS_Efflux_Transporters"/>
</dbReference>
<evidence type="ECO:0000259" key="9">
    <source>
        <dbReference type="PROSITE" id="PS50850"/>
    </source>
</evidence>
<keyword evidence="8" id="KW-0997">Cell inner membrane</keyword>
<evidence type="ECO:0000256" key="3">
    <source>
        <dbReference type="ARBA" id="ARBA00022448"/>
    </source>
</evidence>
<organism evidence="10 11">
    <name type="scientific">Vibrio casei</name>
    <dbReference type="NCBI Taxonomy" id="673372"/>
    <lineage>
        <taxon>Bacteria</taxon>
        <taxon>Pseudomonadati</taxon>
        <taxon>Pseudomonadota</taxon>
        <taxon>Gammaproteobacteria</taxon>
        <taxon>Vibrionales</taxon>
        <taxon>Vibrionaceae</taxon>
        <taxon>Vibrio</taxon>
    </lineage>
</organism>
<keyword evidence="7 8" id="KW-0472">Membrane</keyword>
<evidence type="ECO:0000256" key="6">
    <source>
        <dbReference type="ARBA" id="ARBA00022989"/>
    </source>
</evidence>